<dbReference type="GO" id="GO:0071949">
    <property type="term" value="F:FAD binding"/>
    <property type="evidence" value="ECO:0007669"/>
    <property type="project" value="InterPro"/>
</dbReference>
<dbReference type="InterPro" id="IPR036188">
    <property type="entry name" value="FAD/NAD-bd_sf"/>
</dbReference>
<feature type="domain" description="FAD-binding" evidence="3">
    <location>
        <begin position="269"/>
        <end position="339"/>
    </location>
</feature>
<dbReference type="Gene3D" id="3.50.50.60">
    <property type="entry name" value="FAD/NAD(P)-binding domain"/>
    <property type="match status" value="1"/>
</dbReference>
<evidence type="ECO:0000259" key="3">
    <source>
        <dbReference type="Pfam" id="PF01494"/>
    </source>
</evidence>
<evidence type="ECO:0000313" key="4">
    <source>
        <dbReference type="EMBL" id="TWO72904.1"/>
    </source>
</evidence>
<dbReference type="InterPro" id="IPR050493">
    <property type="entry name" value="FAD-dep_Monooxygenase_BioMet"/>
</dbReference>
<comment type="caution">
    <text evidence="4">The sequence shown here is derived from an EMBL/GenBank/DDBJ whole genome shotgun (WGS) entry which is preliminary data.</text>
</comment>
<dbReference type="EMBL" id="VOBQ01000002">
    <property type="protein sequence ID" value="TWO72904.1"/>
    <property type="molecule type" value="Genomic_DNA"/>
</dbReference>
<keyword evidence="1" id="KW-0560">Oxidoreductase</keyword>
<dbReference type="PANTHER" id="PTHR13789:SF309">
    <property type="entry name" value="PUTATIVE (AFU_ORTHOLOGUE AFUA_6G14510)-RELATED"/>
    <property type="match status" value="1"/>
</dbReference>
<dbReference type="AlphaFoldDB" id="A0A562ZXN6"/>
<keyword evidence="5" id="KW-1185">Reference proteome</keyword>
<proteinExistence type="predicted"/>
<dbReference type="GO" id="GO:0004497">
    <property type="term" value="F:monooxygenase activity"/>
    <property type="evidence" value="ECO:0007669"/>
    <property type="project" value="UniProtKB-KW"/>
</dbReference>
<reference evidence="4 5" key="1">
    <citation type="submission" date="2019-07" db="EMBL/GenBank/DDBJ databases">
        <title>Caenimonas sedimenti sp. nov., isolated from activated sludge.</title>
        <authorList>
            <person name="Xu J."/>
        </authorList>
    </citation>
    <scope>NUCLEOTIDE SEQUENCE [LARGE SCALE GENOMIC DNA]</scope>
    <source>
        <strain evidence="4 5">HX-9-20</strain>
    </source>
</reference>
<dbReference type="PRINTS" id="PR00420">
    <property type="entry name" value="RNGMNOXGNASE"/>
</dbReference>
<dbReference type="SUPFAM" id="SSF51905">
    <property type="entry name" value="FAD/NAD(P)-binding domain"/>
    <property type="match status" value="1"/>
</dbReference>
<dbReference type="Pfam" id="PF01494">
    <property type="entry name" value="FAD_binding_3"/>
    <property type="match status" value="2"/>
</dbReference>
<gene>
    <name evidence="4" type="ORF">FN976_01280</name>
</gene>
<dbReference type="Gene3D" id="3.30.9.10">
    <property type="entry name" value="D-Amino Acid Oxidase, subunit A, domain 2"/>
    <property type="match status" value="1"/>
</dbReference>
<evidence type="ECO:0000256" key="2">
    <source>
        <dbReference type="ARBA" id="ARBA00023033"/>
    </source>
</evidence>
<dbReference type="PROSITE" id="PS51257">
    <property type="entry name" value="PROKAR_LIPOPROTEIN"/>
    <property type="match status" value="1"/>
</dbReference>
<dbReference type="InterPro" id="IPR002938">
    <property type="entry name" value="FAD-bd"/>
</dbReference>
<name>A0A562ZXN6_9BURK</name>
<evidence type="ECO:0000313" key="5">
    <source>
        <dbReference type="Proteomes" id="UP000318199"/>
    </source>
</evidence>
<protein>
    <submittedName>
        <fullName evidence="4">FAD-binding protein</fullName>
    </submittedName>
</protein>
<dbReference type="PANTHER" id="PTHR13789">
    <property type="entry name" value="MONOOXYGENASE"/>
    <property type="match status" value="1"/>
</dbReference>
<organism evidence="4 5">
    <name type="scientific">Caenimonas sedimenti</name>
    <dbReference type="NCBI Taxonomy" id="2596921"/>
    <lineage>
        <taxon>Bacteria</taxon>
        <taxon>Pseudomonadati</taxon>
        <taxon>Pseudomonadota</taxon>
        <taxon>Betaproteobacteria</taxon>
        <taxon>Burkholderiales</taxon>
        <taxon>Comamonadaceae</taxon>
        <taxon>Caenimonas</taxon>
    </lineage>
</organism>
<accession>A0A562ZXN6</accession>
<sequence length="373" mass="38951">MDPFVKASLHVGVVGGGVAGLACALAAARGGARVQVFEERPEHMQVDTHVEVVPSMLRDLVRIGVGDACVRAGFPFRRTNVLDQAGRKLFAIEAEALAGPRLPATLGITRSSFHEGLREAAVAAGCQMNRGLRVTDVGADGSIEFARSAPVRADLVVLACGSESPLRARVFGASPPVRPGPAWSYFLASRPVGLDEAVLASARDGRKAHVVPVSSSQVGVRMAPAPHQLPHASAPAAWPGELLAGFAGVLGALGDGARNETRAVLRDAHADVAAADWHRGALLAVGDCAHRLPPHFGQSAAQAIEDAVVLGELLERGGSVDELSAAFVRRRRDRVAEVAALTTLAARWDTEPEPATDLPAITRALARLVHQPA</sequence>
<keyword evidence="2" id="KW-0503">Monooxygenase</keyword>
<feature type="domain" description="FAD-binding" evidence="3">
    <location>
        <begin position="10"/>
        <end position="224"/>
    </location>
</feature>
<dbReference type="Proteomes" id="UP000318199">
    <property type="component" value="Unassembled WGS sequence"/>
</dbReference>
<dbReference type="OrthoDB" id="5487740at2"/>
<evidence type="ECO:0000256" key="1">
    <source>
        <dbReference type="ARBA" id="ARBA00023002"/>
    </source>
</evidence>